<organism evidence="2 3">
    <name type="scientific">Cyclotella atomus</name>
    <dbReference type="NCBI Taxonomy" id="382360"/>
    <lineage>
        <taxon>Eukaryota</taxon>
        <taxon>Sar</taxon>
        <taxon>Stramenopiles</taxon>
        <taxon>Ochrophyta</taxon>
        <taxon>Bacillariophyta</taxon>
        <taxon>Coscinodiscophyceae</taxon>
        <taxon>Thalassiosirophycidae</taxon>
        <taxon>Stephanodiscales</taxon>
        <taxon>Stephanodiscaceae</taxon>
        <taxon>Cyclotella</taxon>
    </lineage>
</organism>
<accession>A0ABD3PXB4</accession>
<evidence type="ECO:0000256" key="1">
    <source>
        <dbReference type="SAM" id="MobiDB-lite"/>
    </source>
</evidence>
<feature type="compositionally biased region" description="Basic residues" evidence="1">
    <location>
        <begin position="7"/>
        <end position="16"/>
    </location>
</feature>
<evidence type="ECO:0000313" key="3">
    <source>
        <dbReference type="Proteomes" id="UP001530400"/>
    </source>
</evidence>
<gene>
    <name evidence="2" type="ORF">ACHAWO_002350</name>
</gene>
<evidence type="ECO:0008006" key="4">
    <source>
        <dbReference type="Google" id="ProtNLM"/>
    </source>
</evidence>
<dbReference type="EMBL" id="JALLPJ020000421">
    <property type="protein sequence ID" value="KAL3792745.1"/>
    <property type="molecule type" value="Genomic_DNA"/>
</dbReference>
<sequence length="234" mass="25864">MPPRSTNNKKKKGKNIKSRDRNANSTCCYGCSLLLENDNCVHCICTEIRYCSESCKVAHPHSGCSGGPAKKVDIEAKLRKEGGGMPARLRVAHEAQTIKTVREPFQRLLRSKRKTASFEHSVWDLAKWADEGDGAGHQACAYMAGTHFKHRLLGKIRPAQGARTVNKEKHEIPVFESQELAFKYFEKAAKLGHGSAMQSLGGCFDEGIGCKKILDDATSGYGVHAYKIMLEQLI</sequence>
<dbReference type="Proteomes" id="UP001530400">
    <property type="component" value="Unassembled WGS sequence"/>
</dbReference>
<dbReference type="InterPro" id="IPR011990">
    <property type="entry name" value="TPR-like_helical_dom_sf"/>
</dbReference>
<dbReference type="AlphaFoldDB" id="A0ABD3PXB4"/>
<protein>
    <recommendedName>
        <fullName evidence="4">MYND-type domain-containing protein</fullName>
    </recommendedName>
</protein>
<proteinExistence type="predicted"/>
<name>A0ABD3PXB4_9STRA</name>
<feature type="region of interest" description="Disordered" evidence="1">
    <location>
        <begin position="1"/>
        <end position="21"/>
    </location>
</feature>
<dbReference type="Gene3D" id="1.25.40.10">
    <property type="entry name" value="Tetratricopeptide repeat domain"/>
    <property type="match status" value="1"/>
</dbReference>
<keyword evidence="3" id="KW-1185">Reference proteome</keyword>
<reference evidence="2 3" key="1">
    <citation type="submission" date="2024-10" db="EMBL/GenBank/DDBJ databases">
        <title>Updated reference genomes for cyclostephanoid diatoms.</title>
        <authorList>
            <person name="Roberts W.R."/>
            <person name="Alverson A.J."/>
        </authorList>
    </citation>
    <scope>NUCLEOTIDE SEQUENCE [LARGE SCALE GENOMIC DNA]</scope>
    <source>
        <strain evidence="2 3">AJA010-31</strain>
    </source>
</reference>
<comment type="caution">
    <text evidence="2">The sequence shown here is derived from an EMBL/GenBank/DDBJ whole genome shotgun (WGS) entry which is preliminary data.</text>
</comment>
<dbReference type="SUPFAM" id="SSF81901">
    <property type="entry name" value="HCP-like"/>
    <property type="match status" value="1"/>
</dbReference>
<evidence type="ECO:0000313" key="2">
    <source>
        <dbReference type="EMBL" id="KAL3792745.1"/>
    </source>
</evidence>